<evidence type="ECO:0000313" key="2">
    <source>
        <dbReference type="Proteomes" id="UP000007241"/>
    </source>
</evidence>
<dbReference type="SUPFAM" id="SSF54277">
    <property type="entry name" value="CAD &amp; PB1 domains"/>
    <property type="match status" value="1"/>
</dbReference>
<reference evidence="1 2" key="1">
    <citation type="submission" date="2009-12" db="EMBL/GenBank/DDBJ databases">
        <title>The draft genome of Batrachochytrium dendrobatidis.</title>
        <authorList>
            <consortium name="US DOE Joint Genome Institute (JGI-PGF)"/>
            <person name="Kuo A."/>
            <person name="Salamov A."/>
            <person name="Schmutz J."/>
            <person name="Lucas S."/>
            <person name="Pitluck S."/>
            <person name="Rosenblum E."/>
            <person name="Stajich J."/>
            <person name="Eisen M."/>
            <person name="Grigoriev I.V."/>
        </authorList>
    </citation>
    <scope>NUCLEOTIDE SEQUENCE [LARGE SCALE GENOMIC DNA]</scope>
    <source>
        <strain evidence="2">JAM81 / FGSC 10211</strain>
    </source>
</reference>
<dbReference type="OrthoDB" id="10655927at2759"/>
<organism evidence="1 2">
    <name type="scientific">Batrachochytrium dendrobatidis (strain JAM81 / FGSC 10211)</name>
    <name type="common">Frog chytrid fungus</name>
    <dbReference type="NCBI Taxonomy" id="684364"/>
    <lineage>
        <taxon>Eukaryota</taxon>
        <taxon>Fungi</taxon>
        <taxon>Fungi incertae sedis</taxon>
        <taxon>Chytridiomycota</taxon>
        <taxon>Chytridiomycota incertae sedis</taxon>
        <taxon>Chytridiomycetes</taxon>
        <taxon>Rhizophydiales</taxon>
        <taxon>Rhizophydiales incertae sedis</taxon>
        <taxon>Batrachochytrium</taxon>
    </lineage>
</organism>
<dbReference type="HOGENOM" id="CLU_758589_0_0_1"/>
<sequence>MSSVEVQSDANGQVYSIGTMTMPTTAYTTPIPTFGNDIRLISAVMTPSPDSVNGDVFLLLLRYAAQTFHLFDMNHLAFKWQDHQGDWIVVSNEKDLYECVKWQSQHRDDYSIDISDFCPKLVLVFTNPVQHVIQIQSNMVVMHDMLLMTSQHISLQDSHSSKTVFDAICKLVSNGCQHPTSVTTATQYDVHNTNIEDDMHICLQTLCDEKERTTEQGVSTIPSYGIKQTLKQQKDDCILEQLNIDVGQTYSPIDFSVANDLMHLLECVYELESMFDVYSTPAILIHGIQDTLDVKIPQVDNRSMAAVITHSIMDSANVWGSVDDDILNSMKNTPVSLFDDDFAIDDFVIVDFTAGANVDESRREK</sequence>
<dbReference type="Proteomes" id="UP000007241">
    <property type="component" value="Unassembled WGS sequence"/>
</dbReference>
<dbReference type="InParanoid" id="F4NX92"/>
<dbReference type="GeneID" id="18238017"/>
<gene>
    <name evidence="1" type="ORF">BATDEDRAFT_22681</name>
</gene>
<accession>F4NX92</accession>
<keyword evidence="2" id="KW-1185">Reference proteome</keyword>
<name>F4NX92_BATDJ</name>
<evidence type="ECO:0000313" key="1">
    <source>
        <dbReference type="EMBL" id="EGF82631.1"/>
    </source>
</evidence>
<proteinExistence type="predicted"/>
<dbReference type="AlphaFoldDB" id="F4NX92"/>
<dbReference type="EMBL" id="GL882880">
    <property type="protein sequence ID" value="EGF82631.1"/>
    <property type="molecule type" value="Genomic_DNA"/>
</dbReference>
<dbReference type="RefSeq" id="XP_006676602.1">
    <property type="nucleotide sequence ID" value="XM_006676539.1"/>
</dbReference>
<protein>
    <submittedName>
        <fullName evidence="1">Uncharacterized protein</fullName>
    </submittedName>
</protein>